<dbReference type="STRING" id="1223545.GS4_05_02220"/>
<evidence type="ECO:0000313" key="5">
    <source>
        <dbReference type="EMBL" id="GAC67009.1"/>
    </source>
</evidence>
<dbReference type="RefSeq" id="WP_007617762.1">
    <property type="nucleotide sequence ID" value="NZ_BANX01000005.1"/>
</dbReference>
<dbReference type="InterPro" id="IPR002577">
    <property type="entry name" value="HTH_HxlR"/>
</dbReference>
<evidence type="ECO:0000313" key="6">
    <source>
        <dbReference type="Proteomes" id="UP000011666"/>
    </source>
</evidence>
<feature type="domain" description="HTH hxlR-type" evidence="4">
    <location>
        <begin position="10"/>
        <end position="108"/>
    </location>
</feature>
<evidence type="ECO:0000256" key="3">
    <source>
        <dbReference type="ARBA" id="ARBA00023163"/>
    </source>
</evidence>
<dbReference type="eggNOG" id="COG1733">
    <property type="taxonomic scope" value="Bacteria"/>
</dbReference>
<evidence type="ECO:0000256" key="1">
    <source>
        <dbReference type="ARBA" id="ARBA00023015"/>
    </source>
</evidence>
<protein>
    <submittedName>
        <fullName evidence="5">Putative HxlR family transcriptional regulator</fullName>
    </submittedName>
</protein>
<gene>
    <name evidence="5" type="ORF">GS4_05_02220</name>
</gene>
<accession>M0QEY0</accession>
<dbReference type="OrthoDB" id="9792527at2"/>
<dbReference type="GO" id="GO:0003677">
    <property type="term" value="F:DNA binding"/>
    <property type="evidence" value="ECO:0007669"/>
    <property type="project" value="UniProtKB-KW"/>
</dbReference>
<dbReference type="EMBL" id="BANX01000005">
    <property type="protein sequence ID" value="GAC67009.1"/>
    <property type="molecule type" value="Genomic_DNA"/>
</dbReference>
<reference evidence="5 6" key="1">
    <citation type="submission" date="2013-01" db="EMBL/GenBank/DDBJ databases">
        <title>Whole genome shotgun sequence of Gordonia soli NBRC 108243.</title>
        <authorList>
            <person name="Isaki-Nakamura S."/>
            <person name="Hosoyama A."/>
            <person name="Tsuchikane K."/>
            <person name="Ando Y."/>
            <person name="Baba S."/>
            <person name="Ohji S."/>
            <person name="Hamada M."/>
            <person name="Tamura T."/>
            <person name="Yamazoe A."/>
            <person name="Yamazaki S."/>
            <person name="Fujita N."/>
        </authorList>
    </citation>
    <scope>NUCLEOTIDE SEQUENCE [LARGE SCALE GENOMIC DNA]</scope>
    <source>
        <strain evidence="5 6">NBRC 108243</strain>
    </source>
</reference>
<dbReference type="PANTHER" id="PTHR33204:SF18">
    <property type="entry name" value="TRANSCRIPTIONAL REGULATORY PROTEIN"/>
    <property type="match status" value="1"/>
</dbReference>
<dbReference type="SUPFAM" id="SSF46785">
    <property type="entry name" value="Winged helix' DNA-binding domain"/>
    <property type="match status" value="1"/>
</dbReference>
<sequence length="196" mass="21241">MPRRSYQHYCAIGRALDVVGDRWSLLIVRELCGGARRYSDLFADLPGISTDVLATRLRELEGDGLVVRRKIGPRAGASVYELTHEGRSLRPVLASLGDWGAHRLGERGDQDAVRAHWLAFPLGGRIAEQIGAGTVNVRIGAEQPFHVVVGDGAVEHRDGEIDTADVDLELDLDAAIAVVRGERSIDSARSGGTERL</sequence>
<keyword evidence="3" id="KW-0804">Transcription</keyword>
<dbReference type="Proteomes" id="UP000011666">
    <property type="component" value="Unassembled WGS sequence"/>
</dbReference>
<organism evidence="5 6">
    <name type="scientific">Gordonia soli NBRC 108243</name>
    <dbReference type="NCBI Taxonomy" id="1223545"/>
    <lineage>
        <taxon>Bacteria</taxon>
        <taxon>Bacillati</taxon>
        <taxon>Actinomycetota</taxon>
        <taxon>Actinomycetes</taxon>
        <taxon>Mycobacteriales</taxon>
        <taxon>Gordoniaceae</taxon>
        <taxon>Gordonia</taxon>
    </lineage>
</organism>
<evidence type="ECO:0000259" key="4">
    <source>
        <dbReference type="PROSITE" id="PS51118"/>
    </source>
</evidence>
<keyword evidence="6" id="KW-1185">Reference proteome</keyword>
<dbReference type="Gene3D" id="1.10.10.10">
    <property type="entry name" value="Winged helix-like DNA-binding domain superfamily/Winged helix DNA-binding domain"/>
    <property type="match status" value="1"/>
</dbReference>
<name>M0QEY0_9ACTN</name>
<keyword evidence="2" id="KW-0238">DNA-binding</keyword>
<dbReference type="InterPro" id="IPR036390">
    <property type="entry name" value="WH_DNA-bd_sf"/>
</dbReference>
<comment type="caution">
    <text evidence="5">The sequence shown here is derived from an EMBL/GenBank/DDBJ whole genome shotgun (WGS) entry which is preliminary data.</text>
</comment>
<dbReference type="PANTHER" id="PTHR33204">
    <property type="entry name" value="TRANSCRIPTIONAL REGULATOR, MARR FAMILY"/>
    <property type="match status" value="1"/>
</dbReference>
<keyword evidence="1" id="KW-0805">Transcription regulation</keyword>
<dbReference type="Pfam" id="PF01638">
    <property type="entry name" value="HxlR"/>
    <property type="match status" value="1"/>
</dbReference>
<dbReference type="PROSITE" id="PS51118">
    <property type="entry name" value="HTH_HXLR"/>
    <property type="match status" value="1"/>
</dbReference>
<evidence type="ECO:0000256" key="2">
    <source>
        <dbReference type="ARBA" id="ARBA00023125"/>
    </source>
</evidence>
<proteinExistence type="predicted"/>
<dbReference type="InterPro" id="IPR036388">
    <property type="entry name" value="WH-like_DNA-bd_sf"/>
</dbReference>
<dbReference type="AlphaFoldDB" id="M0QEY0"/>